<sequence>MTGIEVGSERVGFKRHLRAEVGNGITYLFSERGMTTLRGADISSITPLLDGTRSLEELLDDTPQDMPREKVEAVVNQLNEAGLISVRRSDTELNADEPTLAYWDTAGLDADEAVASTVTKSIAVFTVGEVDTVAAWSAFRAAGLAVTAGMPLDPAHLDVDLPVVICDDYLNPCLGEMADAMQVVGIPWLLAKPAGAQLWIGPFFEPKGRNASCWYCLAERLRSHRLAETCAVDELGRPGPISPPMASVTPLSSAAMDLVALEATKWLAGQRYAGQRAVWVMDSLDLTSRHHEMRGRPQCGLCGDPDLMREQVSRPVVLSSRTKAAGGWHRALTPEETLARYQHLVSPVTGVIKEIHRDRRGPSLFQSYRSGQNSASNVRSLDVLRATLRMENGGKGVTGLEAEVGALCEAVERYSGTYQGDETRIRGSLESLGESAVDPRTVQGFHDRQFRDRTGWNANHSQFQHVCDPFEDDAELDWSPVWSLTAQTHRLLPTGMLYFGAPVEPGPRFVQADSNGNAAGSSMEDAVLQGMLELVERDSVALWWYNRTPVPGVDLDAFGDPWLTEVRDTYAAIDRDVWVLDVTADLGIPTMAAVTRRRSGDREDIMFGFGAHLDPRVALRRALTELNQLMPAMIAKGDGDRYECDDPDALRWWREATVANQPYLLPAENVAPRGPADHAYQPSNDLLTDVTRIQSLLAERGMEVLVLDQTRPDVGMPVVKVIVPGLRHFWARFGPGRLYDVPVQLGRLAAPTSYEELNPFPLFM</sequence>
<dbReference type="Gene3D" id="3.30.1330.230">
    <property type="match status" value="1"/>
</dbReference>
<gene>
    <name evidence="2" type="ORF">BLA60_30680</name>
</gene>
<dbReference type="InterPro" id="IPR003776">
    <property type="entry name" value="YcaO-like_dom"/>
</dbReference>
<dbReference type="RefSeq" id="WP_075136516.1">
    <property type="nucleotide sequence ID" value="NZ_MSIF01000020.1"/>
</dbReference>
<dbReference type="NCBIfam" id="TIGR03604">
    <property type="entry name" value="TOMM_cyclo_SagD"/>
    <property type="match status" value="1"/>
</dbReference>
<dbReference type="Pfam" id="PF02624">
    <property type="entry name" value="YcaO"/>
    <property type="match status" value="1"/>
</dbReference>
<dbReference type="AlphaFoldDB" id="A0A7Z1AVN4"/>
<dbReference type="InterPro" id="IPR022291">
    <property type="entry name" value="Bacteriocin_synth_cyclodeHase"/>
</dbReference>
<evidence type="ECO:0000259" key="1">
    <source>
        <dbReference type="PROSITE" id="PS51664"/>
    </source>
</evidence>
<dbReference type="NCBIfam" id="TIGR00702">
    <property type="entry name" value="YcaO-type kinase domain"/>
    <property type="match status" value="1"/>
</dbReference>
<dbReference type="OrthoDB" id="2379922at2"/>
<protein>
    <recommendedName>
        <fullName evidence="1">YcaO domain-containing protein</fullName>
    </recommendedName>
</protein>
<dbReference type="EMBL" id="MSIF01000020">
    <property type="protein sequence ID" value="OLF06636.1"/>
    <property type="molecule type" value="Genomic_DNA"/>
</dbReference>
<dbReference type="Gene3D" id="3.30.160.660">
    <property type="match status" value="1"/>
</dbReference>
<dbReference type="Gene3D" id="3.90.930.60">
    <property type="match status" value="1"/>
</dbReference>
<proteinExistence type="predicted"/>
<name>A0A7Z1AVN4_9PSEU</name>
<reference evidence="2 3" key="1">
    <citation type="submission" date="2016-12" db="EMBL/GenBank/DDBJ databases">
        <title>The draft genome sequence of Actinophytocola xinjiangensis.</title>
        <authorList>
            <person name="Wang W."/>
            <person name="Yuan L."/>
        </authorList>
    </citation>
    <scope>NUCLEOTIDE SEQUENCE [LARGE SCALE GENOMIC DNA]</scope>
    <source>
        <strain evidence="2 3">CGMCC 4.4663</strain>
    </source>
</reference>
<dbReference type="PANTHER" id="PTHR37809:SF1">
    <property type="entry name" value="RIBOSOMAL PROTEIN S12 METHYLTHIOTRANSFERASE ACCESSORY FACTOR YCAO"/>
    <property type="match status" value="1"/>
</dbReference>
<dbReference type="PANTHER" id="PTHR37809">
    <property type="entry name" value="RIBOSOMAL PROTEIN S12 METHYLTHIOTRANSFERASE ACCESSORY FACTOR YCAO"/>
    <property type="match status" value="1"/>
</dbReference>
<feature type="domain" description="YcaO" evidence="1">
    <location>
        <begin position="394"/>
        <end position="764"/>
    </location>
</feature>
<organism evidence="2 3">
    <name type="scientific">Actinophytocola xinjiangensis</name>
    <dbReference type="NCBI Taxonomy" id="485602"/>
    <lineage>
        <taxon>Bacteria</taxon>
        <taxon>Bacillati</taxon>
        <taxon>Actinomycetota</taxon>
        <taxon>Actinomycetes</taxon>
        <taxon>Pseudonocardiales</taxon>
        <taxon>Pseudonocardiaceae</taxon>
    </lineage>
</organism>
<dbReference type="Gene3D" id="3.30.40.250">
    <property type="match status" value="1"/>
</dbReference>
<dbReference type="InterPro" id="IPR027624">
    <property type="entry name" value="TOMM_cyclo_SagD"/>
</dbReference>
<evidence type="ECO:0000313" key="2">
    <source>
        <dbReference type="EMBL" id="OLF06636.1"/>
    </source>
</evidence>
<dbReference type="Proteomes" id="UP000185696">
    <property type="component" value="Unassembled WGS sequence"/>
</dbReference>
<dbReference type="NCBIfam" id="TIGR03882">
    <property type="entry name" value="cyclo_dehyd_2"/>
    <property type="match status" value="1"/>
</dbReference>
<comment type="caution">
    <text evidence="2">The sequence shown here is derived from an EMBL/GenBank/DDBJ whole genome shotgun (WGS) entry which is preliminary data.</text>
</comment>
<accession>A0A7Z1AVN4</accession>
<keyword evidence="3" id="KW-1185">Reference proteome</keyword>
<dbReference type="Gene3D" id="3.40.50.720">
    <property type="entry name" value="NAD(P)-binding Rossmann-like Domain"/>
    <property type="match status" value="1"/>
</dbReference>
<evidence type="ECO:0000313" key="3">
    <source>
        <dbReference type="Proteomes" id="UP000185696"/>
    </source>
</evidence>
<dbReference type="PROSITE" id="PS51664">
    <property type="entry name" value="YCAO"/>
    <property type="match status" value="1"/>
</dbReference>